<name>A0ABY1QRQ8_9BURK</name>
<dbReference type="Proteomes" id="UP001158049">
    <property type="component" value="Unassembled WGS sequence"/>
</dbReference>
<organism evidence="2 3">
    <name type="scientific">Noviherbaspirillum suwonense</name>
    <dbReference type="NCBI Taxonomy" id="1224511"/>
    <lineage>
        <taxon>Bacteria</taxon>
        <taxon>Pseudomonadati</taxon>
        <taxon>Pseudomonadota</taxon>
        <taxon>Betaproteobacteria</taxon>
        <taxon>Burkholderiales</taxon>
        <taxon>Oxalobacteraceae</taxon>
        <taxon>Noviherbaspirillum</taxon>
    </lineage>
</organism>
<feature type="compositionally biased region" description="Basic and acidic residues" evidence="1">
    <location>
        <begin position="1"/>
        <end position="10"/>
    </location>
</feature>
<proteinExistence type="predicted"/>
<gene>
    <name evidence="2" type="ORF">SAMN06295970_1298</name>
</gene>
<reference evidence="2 3" key="1">
    <citation type="submission" date="2017-05" db="EMBL/GenBank/DDBJ databases">
        <authorList>
            <person name="Varghese N."/>
            <person name="Submissions S."/>
        </authorList>
    </citation>
    <scope>NUCLEOTIDE SEQUENCE [LARGE SCALE GENOMIC DNA]</scope>
    <source>
        <strain evidence="2 3">DSM 26001</strain>
    </source>
</reference>
<feature type="compositionally biased region" description="Basic and acidic residues" evidence="1">
    <location>
        <begin position="17"/>
        <end position="26"/>
    </location>
</feature>
<dbReference type="EMBL" id="FXUL01000029">
    <property type="protein sequence ID" value="SMP78521.1"/>
    <property type="molecule type" value="Genomic_DNA"/>
</dbReference>
<protein>
    <submittedName>
        <fullName evidence="2">Uncharacterized protein</fullName>
    </submittedName>
</protein>
<comment type="caution">
    <text evidence="2">The sequence shown here is derived from an EMBL/GenBank/DDBJ whole genome shotgun (WGS) entry which is preliminary data.</text>
</comment>
<accession>A0ABY1QRQ8</accession>
<feature type="region of interest" description="Disordered" evidence="1">
    <location>
        <begin position="1"/>
        <end position="26"/>
    </location>
</feature>
<dbReference type="RefSeq" id="WP_283445113.1">
    <property type="nucleotide sequence ID" value="NZ_FXUL01000029.1"/>
</dbReference>
<sequence length="74" mass="7721">MSASSEKPEDGNTEAKGQQHEGMLDADAEKILDMNALGEVSGGGLPRVERPLIIEGVLYDPDKPIGGREGKSGA</sequence>
<evidence type="ECO:0000313" key="2">
    <source>
        <dbReference type="EMBL" id="SMP78521.1"/>
    </source>
</evidence>
<evidence type="ECO:0000313" key="3">
    <source>
        <dbReference type="Proteomes" id="UP001158049"/>
    </source>
</evidence>
<evidence type="ECO:0000256" key="1">
    <source>
        <dbReference type="SAM" id="MobiDB-lite"/>
    </source>
</evidence>
<keyword evidence="3" id="KW-1185">Reference proteome</keyword>